<sequence>MDLTFAPRQIEFWPIERLRPYARNAKMHGPDQVARIAASMARFGWTVPCMVGDDGELIAGHGRVLAATELGLSEVPVIRLGHLDEVERRAYRIADNKLTELGDWDEALLRDEVAGLLAEDFELSLLGFAEDELEALLQDPALGEDSGAEGEDEVPETPADPVSLPGDLWRLGPHRLICGDSTSADVVAKLLGDVRPLLMVTDPPYGVEYDPSWRNQTGASATKRTGKVLNDDRADWREAWALFPGDVAYVWHGALHATTVADSLIAAGFDIRSQIIWAKDRLVLSRGDYHWQHEPCWYAVKKRGKGHWSGDRKQTTLWQIANRDQDAETVHGTQKPVECMRRPILNNSSPGQAIYEPFMGSGTTLIAAETTGRVCYGIELNPAYVDVAIARWQNLTGQSAVLEGTDKTFADLTTSRR</sequence>
<evidence type="ECO:0000256" key="2">
    <source>
        <dbReference type="ARBA" id="ARBA00022679"/>
    </source>
</evidence>
<dbReference type="InterPro" id="IPR029063">
    <property type="entry name" value="SAM-dependent_MTases_sf"/>
</dbReference>
<evidence type="ECO:0000256" key="3">
    <source>
        <dbReference type="ARBA" id="ARBA00047942"/>
    </source>
</evidence>
<accession>A0ABY7SPH3</accession>
<feature type="region of interest" description="Disordered" evidence="5">
    <location>
        <begin position="142"/>
        <end position="163"/>
    </location>
</feature>
<proteinExistence type="inferred from homology"/>
<keyword evidence="8" id="KW-1185">Reference proteome</keyword>
<evidence type="ECO:0000313" key="7">
    <source>
        <dbReference type="EMBL" id="WCR08785.1"/>
    </source>
</evidence>
<feature type="domain" description="ParB-like N-terminal" evidence="6">
    <location>
        <begin position="11"/>
        <end position="97"/>
    </location>
</feature>
<dbReference type="Pfam" id="PF01555">
    <property type="entry name" value="N6_N4_Mtase"/>
    <property type="match status" value="1"/>
</dbReference>
<dbReference type="SUPFAM" id="SSF110849">
    <property type="entry name" value="ParB/Sulfiredoxin"/>
    <property type="match status" value="1"/>
</dbReference>
<reference evidence="7 8" key="1">
    <citation type="submission" date="2021-01" db="EMBL/GenBank/DDBJ databases">
        <title>Biogeographic distribution of Paracoccus.</title>
        <authorList>
            <person name="Hollensteiner J."/>
            <person name="Leineberger J."/>
            <person name="Brinkhoff T."/>
            <person name="Daniel R."/>
        </authorList>
    </citation>
    <scope>NUCLEOTIDE SEQUENCE [LARGE SCALE GENOMIC DNA]</scope>
    <source>
        <strain evidence="7 8">KCTC 22803</strain>
    </source>
</reference>
<gene>
    <name evidence="7" type="ORF">JHX87_08335</name>
</gene>
<protein>
    <recommendedName>
        <fullName evidence="4">Methyltransferase</fullName>
        <ecNumber evidence="4">2.1.1.-</ecNumber>
    </recommendedName>
</protein>
<comment type="catalytic activity">
    <reaction evidence="3">
        <text>a 2'-deoxyadenosine in DNA + S-adenosyl-L-methionine = an N(6)-methyl-2'-deoxyadenosine in DNA + S-adenosyl-L-homocysteine + H(+)</text>
        <dbReference type="Rhea" id="RHEA:15197"/>
        <dbReference type="Rhea" id="RHEA-COMP:12418"/>
        <dbReference type="Rhea" id="RHEA-COMP:12419"/>
        <dbReference type="ChEBI" id="CHEBI:15378"/>
        <dbReference type="ChEBI" id="CHEBI:57856"/>
        <dbReference type="ChEBI" id="CHEBI:59789"/>
        <dbReference type="ChEBI" id="CHEBI:90615"/>
        <dbReference type="ChEBI" id="CHEBI:90616"/>
        <dbReference type="EC" id="2.1.1.72"/>
    </reaction>
</comment>
<feature type="compositionally biased region" description="Acidic residues" evidence="5">
    <location>
        <begin position="146"/>
        <end position="155"/>
    </location>
</feature>
<dbReference type="Gene3D" id="3.90.1530.10">
    <property type="entry name" value="Conserved hypothetical protein from pyrococcus furiosus pfu- 392566-001, ParB domain"/>
    <property type="match status" value="1"/>
</dbReference>
<dbReference type="SMART" id="SM00470">
    <property type="entry name" value="ParB"/>
    <property type="match status" value="1"/>
</dbReference>
<evidence type="ECO:0000256" key="5">
    <source>
        <dbReference type="SAM" id="MobiDB-lite"/>
    </source>
</evidence>
<dbReference type="EMBL" id="CP067136">
    <property type="protein sequence ID" value="WCR08785.1"/>
    <property type="molecule type" value="Genomic_DNA"/>
</dbReference>
<evidence type="ECO:0000256" key="1">
    <source>
        <dbReference type="ARBA" id="ARBA00022603"/>
    </source>
</evidence>
<dbReference type="Gene3D" id="3.40.50.150">
    <property type="entry name" value="Vaccinia Virus protein VP39"/>
    <property type="match status" value="1"/>
</dbReference>
<dbReference type="RefSeq" id="WP_271885668.1">
    <property type="nucleotide sequence ID" value="NZ_CP067136.1"/>
</dbReference>
<keyword evidence="2" id="KW-0808">Transferase</keyword>
<dbReference type="InterPro" id="IPR002941">
    <property type="entry name" value="DNA_methylase_N4/N6"/>
</dbReference>
<dbReference type="EC" id="2.1.1.-" evidence="4"/>
<dbReference type="CDD" id="cd16403">
    <property type="entry name" value="ParB_N_like_MT"/>
    <property type="match status" value="1"/>
</dbReference>
<dbReference type="PIRSF" id="PIRSF036758">
    <property type="entry name" value="Aden_M_ParB"/>
    <property type="match status" value="1"/>
</dbReference>
<dbReference type="Proteomes" id="UP001219349">
    <property type="component" value="Chromosome"/>
</dbReference>
<name>A0ABY7SPH3_9RHOB</name>
<dbReference type="PRINTS" id="PR00508">
    <property type="entry name" value="S21N4MTFRASE"/>
</dbReference>
<evidence type="ECO:0000313" key="8">
    <source>
        <dbReference type="Proteomes" id="UP001219349"/>
    </source>
</evidence>
<dbReference type="InterPro" id="IPR001091">
    <property type="entry name" value="RM_Methyltransferase"/>
</dbReference>
<organism evidence="7 8">
    <name type="scientific">Paracoccus fistulariae</name>
    <dbReference type="NCBI Taxonomy" id="658446"/>
    <lineage>
        <taxon>Bacteria</taxon>
        <taxon>Pseudomonadati</taxon>
        <taxon>Pseudomonadota</taxon>
        <taxon>Alphaproteobacteria</taxon>
        <taxon>Rhodobacterales</taxon>
        <taxon>Paracoccaceae</taxon>
        <taxon>Paracoccus</taxon>
    </lineage>
</organism>
<dbReference type="InterPro" id="IPR015840">
    <property type="entry name" value="DNA_MeTrfase_ParB"/>
</dbReference>
<dbReference type="SUPFAM" id="SSF53335">
    <property type="entry name" value="S-adenosyl-L-methionine-dependent methyltransferases"/>
    <property type="match status" value="1"/>
</dbReference>
<dbReference type="InterPro" id="IPR003115">
    <property type="entry name" value="ParB_N"/>
</dbReference>
<evidence type="ECO:0000256" key="4">
    <source>
        <dbReference type="RuleBase" id="RU362026"/>
    </source>
</evidence>
<comment type="similarity">
    <text evidence="4">Belongs to the N(4)/N(6)-methyltransferase family.</text>
</comment>
<keyword evidence="1" id="KW-0489">Methyltransferase</keyword>
<evidence type="ECO:0000259" key="6">
    <source>
        <dbReference type="SMART" id="SM00470"/>
    </source>
</evidence>
<dbReference type="InterPro" id="IPR036086">
    <property type="entry name" value="ParB/Sulfiredoxin_sf"/>
</dbReference>